<evidence type="ECO:0000313" key="4">
    <source>
        <dbReference type="Proteomes" id="UP000198875"/>
    </source>
</evidence>
<accession>A0A0U0W811</accession>
<dbReference type="InterPro" id="IPR012908">
    <property type="entry name" value="PGAP1-ab_dom-like"/>
</dbReference>
<dbReference type="PROSITE" id="PS51257">
    <property type="entry name" value="PROKAR_LIPOPROTEIN"/>
    <property type="match status" value="1"/>
</dbReference>
<evidence type="ECO:0000259" key="2">
    <source>
        <dbReference type="Pfam" id="PF07819"/>
    </source>
</evidence>
<dbReference type="Pfam" id="PF07819">
    <property type="entry name" value="PGAP1"/>
    <property type="match status" value="1"/>
</dbReference>
<gene>
    <name evidence="3" type="primary">lipA</name>
    <name evidence="3" type="ORF">BN971_01554</name>
</gene>
<protein>
    <submittedName>
        <fullName evidence="3">Lipase</fullName>
    </submittedName>
</protein>
<keyword evidence="1" id="KW-0732">Signal</keyword>
<reference evidence="3 4" key="1">
    <citation type="submission" date="2015-03" db="EMBL/GenBank/DDBJ databases">
        <authorList>
            <person name="Murphy D."/>
        </authorList>
    </citation>
    <scope>NUCLEOTIDE SEQUENCE [LARGE SCALE GENOMIC DNA]</scope>
    <source>
        <strain evidence="3 4">DSM 44277</strain>
    </source>
</reference>
<feature type="signal peptide" evidence="1">
    <location>
        <begin position="1"/>
        <end position="19"/>
    </location>
</feature>
<evidence type="ECO:0000256" key="1">
    <source>
        <dbReference type="SAM" id="SignalP"/>
    </source>
</evidence>
<dbReference type="SUPFAM" id="SSF53474">
    <property type="entry name" value="alpha/beta-Hydrolases"/>
    <property type="match status" value="1"/>
</dbReference>
<dbReference type="GO" id="GO:0016788">
    <property type="term" value="F:hydrolase activity, acting on ester bonds"/>
    <property type="evidence" value="ECO:0007669"/>
    <property type="project" value="InterPro"/>
</dbReference>
<feature type="domain" description="GPI inositol-deacylase PGAP1-like alpha/beta" evidence="2">
    <location>
        <begin position="135"/>
        <end position="188"/>
    </location>
</feature>
<dbReference type="EMBL" id="CSTD01000001">
    <property type="protein sequence ID" value="CPR09514.1"/>
    <property type="molecule type" value="Genomic_DNA"/>
</dbReference>
<sequence length="353" mass="37271" precursor="true">MTGGLVRRALMLTAAVVAATTMLSGCGGSGEKRAASQAVVIVSGGAATSPFTTPDQACATGLAAGNTDTAIREDLLKHGYKVFTSPAMAGRGQVVDQTGFGPFGTCPITLPENMTVNSTGSIDTAGEHLARFLTYLHTDKGIDDVDLIGHSMGGLYSRAAIRVLTTTNFPVHVRSLTTVGTPWQGSYLSDYANDALPLTDCAGDQFCEGAMKDFKTEVLRLVAGSGREVNQAYLMGRDGWNQFQAGVLDKIPVVLVGGKKFTRAGQVNPMVWPNDGIVALRSALAVDIADPVLPHRRCYTYDDTHSIFVSSAAGLDWKTALTWDPQVLDVLRTAIDDAPKALQGTNREGCPSS</sequence>
<feature type="chain" id="PRO_5038684551" evidence="1">
    <location>
        <begin position="20"/>
        <end position="353"/>
    </location>
</feature>
<dbReference type="Proteomes" id="UP000198875">
    <property type="component" value="Unassembled WGS sequence"/>
</dbReference>
<dbReference type="PROSITE" id="PS51318">
    <property type="entry name" value="TAT"/>
    <property type="match status" value="1"/>
</dbReference>
<name>A0A0U0W811_MYCBE</name>
<dbReference type="Gene3D" id="3.40.50.1820">
    <property type="entry name" value="alpha/beta hydrolase"/>
    <property type="match status" value="1"/>
</dbReference>
<evidence type="ECO:0000313" key="3">
    <source>
        <dbReference type="EMBL" id="CPR09514.1"/>
    </source>
</evidence>
<proteinExistence type="predicted"/>
<dbReference type="InterPro" id="IPR029058">
    <property type="entry name" value="AB_hydrolase_fold"/>
</dbReference>
<organism evidence="3 4">
    <name type="scientific">Mycobacterium bohemicum DSM 44277</name>
    <dbReference type="NCBI Taxonomy" id="1236609"/>
    <lineage>
        <taxon>Bacteria</taxon>
        <taxon>Bacillati</taxon>
        <taxon>Actinomycetota</taxon>
        <taxon>Actinomycetes</taxon>
        <taxon>Mycobacteriales</taxon>
        <taxon>Mycobacteriaceae</taxon>
        <taxon>Mycobacterium</taxon>
    </lineage>
</organism>
<dbReference type="AlphaFoldDB" id="A0A0U0W811"/>
<dbReference type="RefSeq" id="WP_308203739.1">
    <property type="nucleotide sequence ID" value="NZ_CSTD01000001.1"/>
</dbReference>
<dbReference type="InterPro" id="IPR006311">
    <property type="entry name" value="TAT_signal"/>
</dbReference>